<evidence type="ECO:0000313" key="3">
    <source>
        <dbReference type="Proteomes" id="UP001203665"/>
    </source>
</evidence>
<sequence length="149" mass="17319">MKKMIIMLSLLFMFVYHQQVQASEPIAKVESEDWEITLFETDYSIDKNMTKCEDNCSNFTITTKNKKGTKYDVMTMITFEGGSVADYGYQKATGFFKDTKEVLHSDEILTDFTNYPVSKKKDSIEVLFTWSDQDQLYKETLIVPIDSHK</sequence>
<feature type="chain" id="PRO_5047450416" description="DUF4352 domain-containing protein" evidence="1">
    <location>
        <begin position="23"/>
        <end position="149"/>
    </location>
</feature>
<keyword evidence="1" id="KW-0732">Signal</keyword>
<accession>A0ABT0XLN2</accession>
<keyword evidence="3" id="KW-1185">Reference proteome</keyword>
<evidence type="ECO:0000256" key="1">
    <source>
        <dbReference type="SAM" id="SignalP"/>
    </source>
</evidence>
<protein>
    <recommendedName>
        <fullName evidence="4">DUF4352 domain-containing protein</fullName>
    </recommendedName>
</protein>
<evidence type="ECO:0008006" key="4">
    <source>
        <dbReference type="Google" id="ProtNLM"/>
    </source>
</evidence>
<comment type="caution">
    <text evidence="2">The sequence shown here is derived from an EMBL/GenBank/DDBJ whole genome shotgun (WGS) entry which is preliminary data.</text>
</comment>
<feature type="signal peptide" evidence="1">
    <location>
        <begin position="1"/>
        <end position="22"/>
    </location>
</feature>
<reference evidence="2" key="1">
    <citation type="submission" date="2022-06" db="EMBL/GenBank/DDBJ databases">
        <title>Alkalicoccobacillus porphyridii sp. nov., isolated from a marine red alga, Porphyridium purpureum and reclassification of Shouchella plakortidis and Shouchella gibsonii as Alkalicoccobacillus plakortidis comb. nov. and Alkalicoccobacillus gibsonii comb. nov.</title>
        <authorList>
            <person name="Kim K.H."/>
            <person name="Lee J.K."/>
            <person name="Han D.M."/>
            <person name="Baek J.H."/>
            <person name="Jeon C.O."/>
        </authorList>
    </citation>
    <scope>NUCLEOTIDE SEQUENCE</scope>
    <source>
        <strain evidence="2">DSM 19153</strain>
    </source>
</reference>
<dbReference type="Proteomes" id="UP001203665">
    <property type="component" value="Unassembled WGS sequence"/>
</dbReference>
<dbReference type="RefSeq" id="WP_251609883.1">
    <property type="nucleotide sequence ID" value="NZ_JAMQJY010000002.1"/>
</dbReference>
<gene>
    <name evidence="2" type="ORF">NDM98_16080</name>
</gene>
<organism evidence="2 3">
    <name type="scientific">Alkalicoccobacillus plakortidis</name>
    <dbReference type="NCBI Taxonomy" id="444060"/>
    <lineage>
        <taxon>Bacteria</taxon>
        <taxon>Bacillati</taxon>
        <taxon>Bacillota</taxon>
        <taxon>Bacilli</taxon>
        <taxon>Bacillales</taxon>
        <taxon>Bacillaceae</taxon>
        <taxon>Alkalicoccobacillus</taxon>
    </lineage>
</organism>
<dbReference type="EMBL" id="JAMQJY010000002">
    <property type="protein sequence ID" value="MCM2676811.1"/>
    <property type="molecule type" value="Genomic_DNA"/>
</dbReference>
<name>A0ABT0XLN2_9BACI</name>
<evidence type="ECO:0000313" key="2">
    <source>
        <dbReference type="EMBL" id="MCM2676811.1"/>
    </source>
</evidence>
<proteinExistence type="predicted"/>